<dbReference type="EMBL" id="JAZGSY010000014">
    <property type="protein sequence ID" value="KAL1843528.1"/>
    <property type="molecule type" value="Genomic_DNA"/>
</dbReference>
<dbReference type="SUPFAM" id="SSF56112">
    <property type="entry name" value="Protein kinase-like (PK-like)"/>
    <property type="match status" value="1"/>
</dbReference>
<sequence>MNCDQATMTQEKPSVALPLPLPVPVTASKNEDLLRSAEDVIFIRPLSSGATCTTDLVYCPKVGRVCVRKTLLHGESRRRDAVDFDRDVRTAYRLATVAASGETSLRIPELLAAQSCSGSPRVSLWSLCNGGTLGVFLREAEWNNTAVPEGLALHFLLQVLETLDFMYTATETPMYHTDLHTANLMLHFTGSSGAPDVYVIDFGRTAHADPQPGDFLFLRSGKAPGLDTDMCSEPNPADHVLPFWDMDEVLNLTKRLMLATFPCEGGKLMKDVGAYLEEGRRRSLDDHRSQRKHQRHRRHVKNAKDKETSSTGPCPRLRAAFDALEGLHNLYKKRWMAASKERMSRYKAGKSLLPPPTPPSLKRTIELLQTVTPPLLKKALEGKEYGMFRRMVLEKARRKAESMEEARPGDFGDFGEEGEEEEEDGEEGGVAIW</sequence>
<protein>
    <recommendedName>
        <fullName evidence="2">Protein kinase domain-containing protein</fullName>
    </recommendedName>
</protein>
<dbReference type="Proteomes" id="UP001583172">
    <property type="component" value="Unassembled WGS sequence"/>
</dbReference>
<comment type="caution">
    <text evidence="3">The sequence shown here is derived from an EMBL/GenBank/DDBJ whole genome shotgun (WGS) entry which is preliminary data.</text>
</comment>
<dbReference type="SMART" id="SM00220">
    <property type="entry name" value="S_TKc"/>
    <property type="match status" value="1"/>
</dbReference>
<dbReference type="Gene3D" id="1.10.510.10">
    <property type="entry name" value="Transferase(Phosphotransferase) domain 1"/>
    <property type="match status" value="1"/>
</dbReference>
<name>A0ABR3VQU4_HUMIN</name>
<feature type="domain" description="Protein kinase" evidence="2">
    <location>
        <begin position="40"/>
        <end position="361"/>
    </location>
</feature>
<dbReference type="PROSITE" id="PS50011">
    <property type="entry name" value="PROTEIN_KINASE_DOM"/>
    <property type="match status" value="1"/>
</dbReference>
<dbReference type="InterPro" id="IPR000719">
    <property type="entry name" value="Prot_kinase_dom"/>
</dbReference>
<organism evidence="3 4">
    <name type="scientific">Humicola insolens</name>
    <name type="common">Soft-rot fungus</name>
    <dbReference type="NCBI Taxonomy" id="85995"/>
    <lineage>
        <taxon>Eukaryota</taxon>
        <taxon>Fungi</taxon>
        <taxon>Dikarya</taxon>
        <taxon>Ascomycota</taxon>
        <taxon>Pezizomycotina</taxon>
        <taxon>Sordariomycetes</taxon>
        <taxon>Sordariomycetidae</taxon>
        <taxon>Sordariales</taxon>
        <taxon>Chaetomiaceae</taxon>
        <taxon>Mycothermus</taxon>
    </lineage>
</organism>
<accession>A0ABR3VQU4</accession>
<feature type="compositionally biased region" description="Acidic residues" evidence="1">
    <location>
        <begin position="413"/>
        <end position="427"/>
    </location>
</feature>
<evidence type="ECO:0000256" key="1">
    <source>
        <dbReference type="SAM" id="MobiDB-lite"/>
    </source>
</evidence>
<evidence type="ECO:0000259" key="2">
    <source>
        <dbReference type="PROSITE" id="PS50011"/>
    </source>
</evidence>
<proteinExistence type="predicted"/>
<feature type="region of interest" description="Disordered" evidence="1">
    <location>
        <begin position="281"/>
        <end position="314"/>
    </location>
</feature>
<feature type="region of interest" description="Disordered" evidence="1">
    <location>
        <begin position="399"/>
        <end position="433"/>
    </location>
</feature>
<feature type="compositionally biased region" description="Basic and acidic residues" evidence="1">
    <location>
        <begin position="399"/>
        <end position="410"/>
    </location>
</feature>
<evidence type="ECO:0000313" key="4">
    <source>
        <dbReference type="Proteomes" id="UP001583172"/>
    </source>
</evidence>
<reference evidence="3 4" key="1">
    <citation type="journal article" date="2024" name="Commun. Biol.">
        <title>Comparative genomic analysis of thermophilic fungi reveals convergent evolutionary adaptations and gene losses.</title>
        <authorList>
            <person name="Steindorff A.S."/>
            <person name="Aguilar-Pontes M.V."/>
            <person name="Robinson A.J."/>
            <person name="Andreopoulos B."/>
            <person name="LaButti K."/>
            <person name="Kuo A."/>
            <person name="Mondo S."/>
            <person name="Riley R."/>
            <person name="Otillar R."/>
            <person name="Haridas S."/>
            <person name="Lipzen A."/>
            <person name="Grimwood J."/>
            <person name="Schmutz J."/>
            <person name="Clum A."/>
            <person name="Reid I.D."/>
            <person name="Moisan M.C."/>
            <person name="Butler G."/>
            <person name="Nguyen T.T.M."/>
            <person name="Dewar K."/>
            <person name="Conant G."/>
            <person name="Drula E."/>
            <person name="Henrissat B."/>
            <person name="Hansel C."/>
            <person name="Singer S."/>
            <person name="Hutchinson M.I."/>
            <person name="de Vries R.P."/>
            <person name="Natvig D.O."/>
            <person name="Powell A.J."/>
            <person name="Tsang A."/>
            <person name="Grigoriev I.V."/>
        </authorList>
    </citation>
    <scope>NUCLEOTIDE SEQUENCE [LARGE SCALE GENOMIC DNA]</scope>
    <source>
        <strain evidence="3 4">CBS 620.91</strain>
    </source>
</reference>
<keyword evidence="4" id="KW-1185">Reference proteome</keyword>
<feature type="compositionally biased region" description="Basic residues" evidence="1">
    <location>
        <begin position="289"/>
        <end position="301"/>
    </location>
</feature>
<gene>
    <name evidence="3" type="ORF">VTJ49DRAFT_1121</name>
</gene>
<evidence type="ECO:0000313" key="3">
    <source>
        <dbReference type="EMBL" id="KAL1843528.1"/>
    </source>
</evidence>
<dbReference type="InterPro" id="IPR011009">
    <property type="entry name" value="Kinase-like_dom_sf"/>
</dbReference>